<feature type="domain" description="Glucose-methanol-choline oxidoreductase N-terminal" evidence="7">
    <location>
        <begin position="418"/>
        <end position="432"/>
    </location>
</feature>
<dbReference type="SUPFAM" id="SSF51905">
    <property type="entry name" value="FAD/NAD(P)-binding domain"/>
    <property type="match status" value="1"/>
</dbReference>
<reference evidence="9" key="1">
    <citation type="submission" date="2022-11" db="UniProtKB">
        <authorList>
            <consortium name="WormBaseParasite"/>
        </authorList>
    </citation>
    <scope>IDENTIFICATION</scope>
</reference>
<protein>
    <submittedName>
        <fullName evidence="9">Glucose-methanol-choline oxidoreductase N-terminal domain-containing protein</fullName>
    </submittedName>
</protein>
<dbReference type="Pfam" id="PF05199">
    <property type="entry name" value="GMC_oxred_C"/>
    <property type="match status" value="1"/>
</dbReference>
<evidence type="ECO:0000256" key="3">
    <source>
        <dbReference type="ARBA" id="ARBA00022630"/>
    </source>
</evidence>
<accession>A0A914GQX9</accession>
<dbReference type="PROSITE" id="PS00624">
    <property type="entry name" value="GMC_OXRED_2"/>
    <property type="match status" value="1"/>
</dbReference>
<sequence length="695" mass="78741">MKPPHLSLRGYEGKEYLEKDINKEKTDYAQTWIVPGWRGQLIDSRQSPGDDCGFFEDQSECVVNAKKEKRYKKIRDVRFKKWLRGEVPHIYEPLTDYLKSVHAMNVCSTVLSVRNCIQLSSLRLYTSLTIHSRSWKEGFFKHGKFLRHLPDGVKPTHIVVGAGSAGCANRLTENPNNRVLLVEAGPQDHWWNWKIHMPAALMYNLRNDYYNWMYFTTPQNNMNGRVLYWPRGRVWGGSSSLNAMVYIRGHPMDYDRWEQEGATGWAYKDCLPYFKKAQTHELATGPDDPYRGHDGPLFVSQGKCEHPLHQAFLESGKQHWLGGTEDMNGYRQEGLGKMDMTIKDGRRWSASSAYLSNILDRPNLFTTTGITCTAVLFNQRRAIGIELIRYQRFMLTEGVDAYSREKIYCEDSVILCAGAINTPQLLMLSGVGPASHLKVHQIPVVQDMQGVGRNLQDHLEIYVQQKCTKPITLYNKSTWRHPHRMAMTGLQWFLTKKGLAATSHLESGGFARSSPEMDHPDLQFHFLPSTVHDDGRQDPKCHAFQVHAGPMRSKSTGEDLVEFRRAVCLSRELFAQKAFDEFRGEELAPGKECQTDNQIDAFVRQNSVSAYHPSCTCKMGLSSDPMAVVDPETMNVHGFENLKVVDASLMPSVVSGNLNAPVIMMAEKAADIIAGKGPLPAEQPPLWSPSGLRTE</sequence>
<feature type="domain" description="Glucose-methanol-choline oxidoreductase N-terminal" evidence="6">
    <location>
        <begin position="232"/>
        <end position="255"/>
    </location>
</feature>
<dbReference type="Pfam" id="PF00732">
    <property type="entry name" value="GMC_oxred_N"/>
    <property type="match status" value="1"/>
</dbReference>
<dbReference type="PANTHER" id="PTHR11552:SF147">
    <property type="entry name" value="CHOLINE DEHYDROGENASE, MITOCHONDRIAL"/>
    <property type="match status" value="1"/>
</dbReference>
<dbReference type="PANTHER" id="PTHR11552">
    <property type="entry name" value="GLUCOSE-METHANOL-CHOLINE GMC OXIDOREDUCTASE"/>
    <property type="match status" value="1"/>
</dbReference>
<evidence type="ECO:0000256" key="1">
    <source>
        <dbReference type="ARBA" id="ARBA00001974"/>
    </source>
</evidence>
<organism evidence="8 9">
    <name type="scientific">Globodera rostochiensis</name>
    <name type="common">Golden nematode worm</name>
    <name type="synonym">Heterodera rostochiensis</name>
    <dbReference type="NCBI Taxonomy" id="31243"/>
    <lineage>
        <taxon>Eukaryota</taxon>
        <taxon>Metazoa</taxon>
        <taxon>Ecdysozoa</taxon>
        <taxon>Nematoda</taxon>
        <taxon>Chromadorea</taxon>
        <taxon>Rhabditida</taxon>
        <taxon>Tylenchina</taxon>
        <taxon>Tylenchomorpha</taxon>
        <taxon>Tylenchoidea</taxon>
        <taxon>Heteroderidae</taxon>
        <taxon>Heteroderinae</taxon>
        <taxon>Globodera</taxon>
    </lineage>
</organism>
<dbReference type="WBParaSite" id="Gr19_v10_g10485.t1">
    <property type="protein sequence ID" value="Gr19_v10_g10485.t1"/>
    <property type="gene ID" value="Gr19_v10_g10485"/>
</dbReference>
<dbReference type="AlphaFoldDB" id="A0A914GQX9"/>
<dbReference type="Gene3D" id="3.30.560.10">
    <property type="entry name" value="Glucose Oxidase, domain 3"/>
    <property type="match status" value="1"/>
</dbReference>
<dbReference type="SUPFAM" id="SSF54373">
    <property type="entry name" value="FAD-linked reductases, C-terminal domain"/>
    <property type="match status" value="1"/>
</dbReference>
<name>A0A914GQX9_GLORO</name>
<evidence type="ECO:0000256" key="5">
    <source>
        <dbReference type="RuleBase" id="RU003968"/>
    </source>
</evidence>
<evidence type="ECO:0000313" key="8">
    <source>
        <dbReference type="Proteomes" id="UP000887572"/>
    </source>
</evidence>
<evidence type="ECO:0000259" key="7">
    <source>
        <dbReference type="PROSITE" id="PS00624"/>
    </source>
</evidence>
<keyword evidence="4 5" id="KW-0274">FAD</keyword>
<comment type="cofactor">
    <cofactor evidence="1">
        <name>FAD</name>
        <dbReference type="ChEBI" id="CHEBI:57692"/>
    </cofactor>
</comment>
<keyword evidence="3 5" id="KW-0285">Flavoprotein</keyword>
<comment type="similarity">
    <text evidence="2 5">Belongs to the GMC oxidoreductase family.</text>
</comment>
<dbReference type="InterPro" id="IPR012132">
    <property type="entry name" value="GMC_OxRdtase"/>
</dbReference>
<evidence type="ECO:0000259" key="6">
    <source>
        <dbReference type="PROSITE" id="PS00623"/>
    </source>
</evidence>
<dbReference type="Gene3D" id="3.50.50.60">
    <property type="entry name" value="FAD/NAD(P)-binding domain"/>
    <property type="match status" value="1"/>
</dbReference>
<proteinExistence type="inferred from homology"/>
<dbReference type="PROSITE" id="PS00623">
    <property type="entry name" value="GMC_OXRED_1"/>
    <property type="match status" value="1"/>
</dbReference>
<dbReference type="InterPro" id="IPR007867">
    <property type="entry name" value="GMC_OxRtase_C"/>
</dbReference>
<evidence type="ECO:0000256" key="4">
    <source>
        <dbReference type="ARBA" id="ARBA00022827"/>
    </source>
</evidence>
<dbReference type="InterPro" id="IPR000172">
    <property type="entry name" value="GMC_OxRdtase_N"/>
</dbReference>
<dbReference type="Proteomes" id="UP000887572">
    <property type="component" value="Unplaced"/>
</dbReference>
<dbReference type="InterPro" id="IPR036188">
    <property type="entry name" value="FAD/NAD-bd_sf"/>
</dbReference>
<dbReference type="GO" id="GO:0016614">
    <property type="term" value="F:oxidoreductase activity, acting on CH-OH group of donors"/>
    <property type="evidence" value="ECO:0007669"/>
    <property type="project" value="InterPro"/>
</dbReference>
<dbReference type="GO" id="GO:0050660">
    <property type="term" value="F:flavin adenine dinucleotide binding"/>
    <property type="evidence" value="ECO:0007669"/>
    <property type="project" value="InterPro"/>
</dbReference>
<evidence type="ECO:0000256" key="2">
    <source>
        <dbReference type="ARBA" id="ARBA00010790"/>
    </source>
</evidence>
<evidence type="ECO:0000313" key="9">
    <source>
        <dbReference type="WBParaSite" id="Gr19_v10_g10485.t1"/>
    </source>
</evidence>
<keyword evidence="8" id="KW-1185">Reference proteome</keyword>